<evidence type="ECO:0000256" key="3">
    <source>
        <dbReference type="ARBA" id="ARBA00023204"/>
    </source>
</evidence>
<dbReference type="Proteomes" id="UP000397656">
    <property type="component" value="Chromosome 1"/>
</dbReference>
<evidence type="ECO:0000259" key="4">
    <source>
        <dbReference type="SMART" id="SM00986"/>
    </source>
</evidence>
<dbReference type="CDD" id="cd10028">
    <property type="entry name" value="UDG-F2_TDG_MUG"/>
    <property type="match status" value="1"/>
</dbReference>
<dbReference type="Gene3D" id="3.40.470.10">
    <property type="entry name" value="Uracil-DNA glycosylase-like domain"/>
    <property type="match status" value="1"/>
</dbReference>
<keyword evidence="1" id="KW-0227">DNA damage</keyword>
<dbReference type="GO" id="GO:0008263">
    <property type="term" value="F:pyrimidine-specific mismatch base pair DNA N-glycosylase activity"/>
    <property type="evidence" value="ECO:0007669"/>
    <property type="project" value="TreeGrafter"/>
</dbReference>
<evidence type="ECO:0000256" key="2">
    <source>
        <dbReference type="ARBA" id="ARBA00022801"/>
    </source>
</evidence>
<evidence type="ECO:0000313" key="5">
    <source>
        <dbReference type="EMBL" id="QOT77994.1"/>
    </source>
</evidence>
<dbReference type="RefSeq" id="WP_150985819.1">
    <property type="nucleotide sequence ID" value="NZ_CP062803.1"/>
</dbReference>
<keyword evidence="5" id="KW-0326">Glycosidase</keyword>
<dbReference type="SMART" id="SM00987">
    <property type="entry name" value="UreE_C"/>
    <property type="match status" value="1"/>
</dbReference>
<dbReference type="InterPro" id="IPR036895">
    <property type="entry name" value="Uracil-DNA_glycosylase-like_sf"/>
</dbReference>
<dbReference type="EC" id="3.2.2.28" evidence="5"/>
<keyword evidence="2 5" id="KW-0378">Hydrolase</keyword>
<dbReference type="GO" id="GO:0004844">
    <property type="term" value="F:uracil DNA N-glycosylase activity"/>
    <property type="evidence" value="ECO:0007669"/>
    <property type="project" value="TreeGrafter"/>
</dbReference>
<dbReference type="EMBL" id="CP062803">
    <property type="protein sequence ID" value="QOT77994.1"/>
    <property type="molecule type" value="Genomic_DNA"/>
</dbReference>
<evidence type="ECO:0000313" key="6">
    <source>
        <dbReference type="Proteomes" id="UP000397656"/>
    </source>
</evidence>
<dbReference type="GeneID" id="98400891"/>
<evidence type="ECO:0000256" key="1">
    <source>
        <dbReference type="ARBA" id="ARBA00022763"/>
    </source>
</evidence>
<accession>A0A643FWB4</accession>
<dbReference type="SUPFAM" id="SSF52141">
    <property type="entry name" value="Uracil-DNA glycosylase-like"/>
    <property type="match status" value="1"/>
</dbReference>
<dbReference type="PANTHER" id="PTHR12159">
    <property type="entry name" value="G/T AND G/U MISMATCH-SPECIFIC DNA GLYCOSYLASE"/>
    <property type="match status" value="1"/>
</dbReference>
<reference evidence="5 6" key="1">
    <citation type="submission" date="2020-10" db="EMBL/GenBank/DDBJ databases">
        <title>Complete genome sequence of Cupriavidus basilensis CCUG 49340T.</title>
        <authorList>
            <person name="Salva-Serra F."/>
            <person name="Donoso R.A."/>
            <person name="Cho K.H."/>
            <person name="Yoo J.A."/>
            <person name="Lee K."/>
            <person name="Yoon S.-H."/>
            <person name="Perez-Pantoja D."/>
            <person name="Moore E.R.B."/>
        </authorList>
    </citation>
    <scope>NUCLEOTIDE SEQUENCE [LARGE SCALE GENOMIC DNA]</scope>
    <source>
        <strain evidence="6">CCUG 49340</strain>
    </source>
</reference>
<dbReference type="GO" id="GO:0006285">
    <property type="term" value="P:base-excision repair, AP site formation"/>
    <property type="evidence" value="ECO:0007669"/>
    <property type="project" value="InterPro"/>
</dbReference>
<dbReference type="Pfam" id="PF03167">
    <property type="entry name" value="UDG"/>
    <property type="match status" value="1"/>
</dbReference>
<dbReference type="NCBIfam" id="NF007570">
    <property type="entry name" value="PRK10201.1"/>
    <property type="match status" value="1"/>
</dbReference>
<proteinExistence type="predicted"/>
<feature type="domain" description="Uracil-DNA glycosylase-like" evidence="4">
    <location>
        <begin position="23"/>
        <end position="181"/>
    </location>
</feature>
<protein>
    <submittedName>
        <fullName evidence="5">G/U mismatch-specific DNA glycosylase</fullName>
        <ecNumber evidence="5">3.2.2.28</ecNumber>
    </submittedName>
</protein>
<dbReference type="PANTHER" id="PTHR12159:SF9">
    <property type="entry name" value="G_T MISMATCH-SPECIFIC THYMINE DNA GLYCOSYLASE"/>
    <property type="match status" value="1"/>
</dbReference>
<name>A0A643FWB4_9BURK</name>
<dbReference type="AlphaFoldDB" id="A0A643FWB4"/>
<dbReference type="InterPro" id="IPR005122">
    <property type="entry name" value="Uracil-DNA_glycosylase-like"/>
</dbReference>
<keyword evidence="3" id="KW-0234">DNA repair</keyword>
<sequence length="187" mass="20107">MTEIQDLRTFSDPTGGAPSPPLPDVISEGLAVVFCGINPGMRAAASGHHFEGSGNRFWRVLHLAGFTPVLMRPEDDRDLLAHRCGLTTAVARPTARADQLSPHEFHASTSALLRKIELHRPTCIAFLGKAAYAAISGQRHVLWGRQTATFGGSAVWILPNPSGLNRSFSLDDLVGAYSALYLAYASL</sequence>
<dbReference type="InterPro" id="IPR015637">
    <property type="entry name" value="MUG/TDG"/>
</dbReference>
<gene>
    <name evidence="5" type="primary">mug</name>
    <name evidence="5" type="ORF">F7R26_008240</name>
</gene>
<organism evidence="5 6">
    <name type="scientific">Cupriavidus basilensis</name>
    <dbReference type="NCBI Taxonomy" id="68895"/>
    <lineage>
        <taxon>Bacteria</taxon>
        <taxon>Pseudomonadati</taxon>
        <taxon>Pseudomonadota</taxon>
        <taxon>Betaproteobacteria</taxon>
        <taxon>Burkholderiales</taxon>
        <taxon>Burkholderiaceae</taxon>
        <taxon>Cupriavidus</taxon>
    </lineage>
</organism>
<dbReference type="SMART" id="SM00986">
    <property type="entry name" value="UDG"/>
    <property type="match status" value="1"/>
</dbReference>